<organism evidence="3 4">
    <name type="scientific">Pseudomonas syringae</name>
    <dbReference type="NCBI Taxonomy" id="317"/>
    <lineage>
        <taxon>Bacteria</taxon>
        <taxon>Pseudomonadati</taxon>
        <taxon>Pseudomonadota</taxon>
        <taxon>Gammaproteobacteria</taxon>
        <taxon>Pseudomonadales</taxon>
        <taxon>Pseudomonadaceae</taxon>
        <taxon>Pseudomonas</taxon>
    </lineage>
</organism>
<proteinExistence type="predicted"/>
<dbReference type="Proteomes" id="UP000028631">
    <property type="component" value="Unassembled WGS sequence"/>
</dbReference>
<dbReference type="SMART" id="SM00849">
    <property type="entry name" value="Lactamase_B"/>
    <property type="match status" value="1"/>
</dbReference>
<dbReference type="InterPro" id="IPR044528">
    <property type="entry name" value="POD-like_MBL-fold"/>
</dbReference>
<dbReference type="AlphaFoldDB" id="A0A085V5F2"/>
<dbReference type="GO" id="GO:0050313">
    <property type="term" value="F:sulfur dioxygenase activity"/>
    <property type="evidence" value="ECO:0007669"/>
    <property type="project" value="InterPro"/>
</dbReference>
<evidence type="ECO:0000313" key="3">
    <source>
        <dbReference type="EMBL" id="KFE50665.1"/>
    </source>
</evidence>
<evidence type="ECO:0000256" key="1">
    <source>
        <dbReference type="ARBA" id="ARBA00022723"/>
    </source>
</evidence>
<keyword evidence="1" id="KW-0479">Metal-binding</keyword>
<accession>A0A085V5F2</accession>
<dbReference type="Gene3D" id="3.60.15.10">
    <property type="entry name" value="Ribonuclease Z/Hydroxyacylglutathione hydrolase-like"/>
    <property type="match status" value="1"/>
</dbReference>
<dbReference type="GO" id="GO:0046872">
    <property type="term" value="F:metal ion binding"/>
    <property type="evidence" value="ECO:0007669"/>
    <property type="project" value="UniProtKB-KW"/>
</dbReference>
<dbReference type="InterPro" id="IPR036866">
    <property type="entry name" value="RibonucZ/Hydroxyglut_hydro"/>
</dbReference>
<dbReference type="CDD" id="cd07724">
    <property type="entry name" value="POD-like_MBL-fold"/>
    <property type="match status" value="1"/>
</dbReference>
<dbReference type="PANTHER" id="PTHR43084:SF1">
    <property type="entry name" value="PERSULFIDE DIOXYGENASE ETHE1, MITOCHONDRIAL"/>
    <property type="match status" value="1"/>
</dbReference>
<dbReference type="PATRIC" id="fig|317.175.peg.5302"/>
<protein>
    <submittedName>
        <fullName evidence="3">Beta-lactamase</fullName>
    </submittedName>
</protein>
<sequence>MPAQIQGFYDTATSTVSYVIFEGPGGACAIVDPVLDYDAKAGRIQTDSADRIAGFINDNQLQVQWLLETHAHADHLSASAYLRGKLGGKIGIGAAITSVQRVFRDIYNLEPTFRLDGSQFDKLFEADETFHIGAIEVRALHVPGHTPADVAYQVDEKHVFVGDTLFMPDVGTARCDFPGGDAQQLYRSIKRLLSLPADTQLYMCHDYPPAGREASWVTTVAEQRKMNIHVNDETDMASFVRMRTARDAGLAVPALLLPAIQVNIRAGNLPPADESGMCSLKIPLNRF</sequence>
<dbReference type="InterPro" id="IPR001279">
    <property type="entry name" value="Metallo-B-lactamas"/>
</dbReference>
<reference evidence="3 4" key="1">
    <citation type="submission" date="2014-07" db="EMBL/GenBank/DDBJ databases">
        <title>Draft Genome Sequences of Environmental Pseudomonas syringae strains.</title>
        <authorList>
            <person name="Baltrus D.A."/>
            <person name="Berge O."/>
            <person name="Morris C."/>
        </authorList>
    </citation>
    <scope>NUCLEOTIDE SEQUENCE [LARGE SCALE GENOMIC DNA]</scope>
    <source>
        <strain evidence="3 4">GAW0119</strain>
    </source>
</reference>
<evidence type="ECO:0000259" key="2">
    <source>
        <dbReference type="SMART" id="SM00849"/>
    </source>
</evidence>
<dbReference type="InterPro" id="IPR051682">
    <property type="entry name" value="Mito_Persulfide_Diox"/>
</dbReference>
<dbReference type="EMBL" id="JPQU01000100">
    <property type="protein sequence ID" value="KFE50665.1"/>
    <property type="molecule type" value="Genomic_DNA"/>
</dbReference>
<dbReference type="PANTHER" id="PTHR43084">
    <property type="entry name" value="PERSULFIDE DIOXYGENASE ETHE1"/>
    <property type="match status" value="1"/>
</dbReference>
<dbReference type="RefSeq" id="WP_032631809.1">
    <property type="nucleotide sequence ID" value="NZ_JPQU01000100.1"/>
</dbReference>
<dbReference type="GO" id="GO:0070813">
    <property type="term" value="P:hydrogen sulfide metabolic process"/>
    <property type="evidence" value="ECO:0007669"/>
    <property type="project" value="TreeGrafter"/>
</dbReference>
<dbReference type="Pfam" id="PF00753">
    <property type="entry name" value="Lactamase_B"/>
    <property type="match status" value="1"/>
</dbReference>
<name>A0A085V5F2_PSESX</name>
<dbReference type="OrthoDB" id="9784009at2"/>
<keyword evidence="4" id="KW-1185">Reference proteome</keyword>
<dbReference type="GO" id="GO:0006749">
    <property type="term" value="P:glutathione metabolic process"/>
    <property type="evidence" value="ECO:0007669"/>
    <property type="project" value="InterPro"/>
</dbReference>
<evidence type="ECO:0000313" key="4">
    <source>
        <dbReference type="Proteomes" id="UP000028631"/>
    </source>
</evidence>
<feature type="domain" description="Metallo-beta-lactamase" evidence="2">
    <location>
        <begin position="15"/>
        <end position="205"/>
    </location>
</feature>
<comment type="caution">
    <text evidence="3">The sequence shown here is derived from an EMBL/GenBank/DDBJ whole genome shotgun (WGS) entry which is preliminary data.</text>
</comment>
<gene>
    <name evidence="3" type="ORF">IV01_25440</name>
</gene>
<dbReference type="SUPFAM" id="SSF56281">
    <property type="entry name" value="Metallo-hydrolase/oxidoreductase"/>
    <property type="match status" value="1"/>
</dbReference>